<reference evidence="2" key="1">
    <citation type="submission" date="2016-05" db="EMBL/GenBank/DDBJ databases">
        <title>Comparative genomics of biotechnologically important yeasts.</title>
        <authorList>
            <consortium name="DOE Joint Genome Institute"/>
            <person name="Riley R."/>
            <person name="Haridas S."/>
            <person name="Wolfe K.H."/>
            <person name="Lopes M.R."/>
            <person name="Hittinger C.T."/>
            <person name="Goker M."/>
            <person name="Salamov A."/>
            <person name="Wisecaver J."/>
            <person name="Long T.M."/>
            <person name="Aerts A.L."/>
            <person name="Barry K."/>
            <person name="Choi C."/>
            <person name="Clum A."/>
            <person name="Coughlan A.Y."/>
            <person name="Deshpande S."/>
            <person name="Douglass A.P."/>
            <person name="Hanson S.J."/>
            <person name="Klenk H.-P."/>
            <person name="Labutti K."/>
            <person name="Lapidus A."/>
            <person name="Lindquist E."/>
            <person name="Lipzen A."/>
            <person name="Meier-Kolthoff J.P."/>
            <person name="Ohm R.A."/>
            <person name="Otillar R.P."/>
            <person name="Pangilinan J."/>
            <person name="Peng Y."/>
            <person name="Rokas A."/>
            <person name="Rosa C.A."/>
            <person name="Scheuner C."/>
            <person name="Sibirny A.A."/>
            <person name="Slot J.C."/>
            <person name="Stielow J.B."/>
            <person name="Sun H."/>
            <person name="Kurtzman C.P."/>
            <person name="Blackwell M."/>
            <person name="Grigoriev I.V."/>
            <person name="Jeffries T.W."/>
        </authorList>
    </citation>
    <scope>NUCLEOTIDE SEQUENCE [LARGE SCALE GENOMIC DNA]</scope>
    <source>
        <strain evidence="2">NRRL Y-17324</strain>
    </source>
</reference>
<evidence type="ECO:0000313" key="1">
    <source>
        <dbReference type="EMBL" id="ODV80263.1"/>
    </source>
</evidence>
<dbReference type="AlphaFoldDB" id="A0A1E4SL88"/>
<protein>
    <submittedName>
        <fullName evidence="1">Uncharacterized protein</fullName>
    </submittedName>
</protein>
<sequence>MEIMCDERTVQKGFYIRVPEVHAEGAPVCTRRQWVWGVPHPQPRKGHRKVFPARKRTRLGCQEIMAAAVVPMHHLPLVREGNTCEGQQHVIWELKTVRHWWWGTEKVGLAWVGGHSWPVPIEPAAQADWSNRE</sequence>
<evidence type="ECO:0000313" key="2">
    <source>
        <dbReference type="Proteomes" id="UP000094285"/>
    </source>
</evidence>
<organism evidence="1 2">
    <name type="scientific">Suhomyces tanzawaensis NRRL Y-17324</name>
    <dbReference type="NCBI Taxonomy" id="984487"/>
    <lineage>
        <taxon>Eukaryota</taxon>
        <taxon>Fungi</taxon>
        <taxon>Dikarya</taxon>
        <taxon>Ascomycota</taxon>
        <taxon>Saccharomycotina</taxon>
        <taxon>Pichiomycetes</taxon>
        <taxon>Debaryomycetaceae</taxon>
        <taxon>Suhomyces</taxon>
    </lineage>
</organism>
<dbReference type="Proteomes" id="UP000094285">
    <property type="component" value="Unassembled WGS sequence"/>
</dbReference>
<accession>A0A1E4SL88</accession>
<gene>
    <name evidence="1" type="ORF">CANTADRAFT_230667</name>
</gene>
<proteinExistence type="predicted"/>
<keyword evidence="2" id="KW-1185">Reference proteome</keyword>
<dbReference type="GeneID" id="30981054"/>
<name>A0A1E4SL88_9ASCO</name>
<dbReference type="EMBL" id="KV453911">
    <property type="protein sequence ID" value="ODV80263.1"/>
    <property type="molecule type" value="Genomic_DNA"/>
</dbReference>
<dbReference type="RefSeq" id="XP_020065385.1">
    <property type="nucleotide sequence ID" value="XM_020206917.1"/>
</dbReference>